<organism evidence="7 8">
    <name type="scientific">Qipengyuania profundimaris</name>
    <dbReference type="NCBI Taxonomy" id="3067652"/>
    <lineage>
        <taxon>Bacteria</taxon>
        <taxon>Pseudomonadati</taxon>
        <taxon>Pseudomonadota</taxon>
        <taxon>Alphaproteobacteria</taxon>
        <taxon>Sphingomonadales</taxon>
        <taxon>Erythrobacteraceae</taxon>
        <taxon>Qipengyuania</taxon>
    </lineage>
</organism>
<feature type="domain" description="Peptidase S9A N-terminal" evidence="6">
    <location>
        <begin position="23"/>
        <end position="415"/>
    </location>
</feature>
<feature type="signal peptide" evidence="4">
    <location>
        <begin position="1"/>
        <end position="20"/>
    </location>
</feature>
<evidence type="ECO:0000256" key="3">
    <source>
        <dbReference type="ARBA" id="ARBA00022825"/>
    </source>
</evidence>
<dbReference type="PANTHER" id="PTHR42881:SF13">
    <property type="entry name" value="PROLYL ENDOPEPTIDASE"/>
    <property type="match status" value="1"/>
</dbReference>
<feature type="domain" description="Peptidase S9 prolyl oligopeptidase catalytic" evidence="5">
    <location>
        <begin position="498"/>
        <end position="701"/>
    </location>
</feature>
<evidence type="ECO:0000256" key="2">
    <source>
        <dbReference type="ARBA" id="ARBA00022801"/>
    </source>
</evidence>
<evidence type="ECO:0000313" key="7">
    <source>
        <dbReference type="EMBL" id="MDP4574347.1"/>
    </source>
</evidence>
<evidence type="ECO:0000259" key="5">
    <source>
        <dbReference type="Pfam" id="PF00326"/>
    </source>
</evidence>
<dbReference type="InterPro" id="IPR002470">
    <property type="entry name" value="Peptidase_S9A"/>
</dbReference>
<dbReference type="SUPFAM" id="SSF53474">
    <property type="entry name" value="alpha/beta-Hydrolases"/>
    <property type="match status" value="1"/>
</dbReference>
<feature type="chain" id="PRO_5045998899" evidence="4">
    <location>
        <begin position="21"/>
        <end position="705"/>
    </location>
</feature>
<keyword evidence="4" id="KW-0732">Signal</keyword>
<dbReference type="SUPFAM" id="SSF50993">
    <property type="entry name" value="Peptidase/esterase 'gauge' domain"/>
    <property type="match status" value="1"/>
</dbReference>
<dbReference type="PRINTS" id="PR00862">
    <property type="entry name" value="PROLIGOPTASE"/>
</dbReference>
<keyword evidence="1" id="KW-0645">Protease</keyword>
<evidence type="ECO:0000256" key="1">
    <source>
        <dbReference type="ARBA" id="ARBA00022670"/>
    </source>
</evidence>
<evidence type="ECO:0000259" key="6">
    <source>
        <dbReference type="Pfam" id="PF02897"/>
    </source>
</evidence>
<protein>
    <submittedName>
        <fullName evidence="7">Prolyl oligopeptidase family serine peptidase</fullName>
    </submittedName>
</protein>
<dbReference type="Pfam" id="PF02897">
    <property type="entry name" value="Peptidase_S9_N"/>
    <property type="match status" value="1"/>
</dbReference>
<evidence type="ECO:0000313" key="8">
    <source>
        <dbReference type="Proteomes" id="UP001240639"/>
    </source>
</evidence>
<dbReference type="RefSeq" id="WP_305931769.1">
    <property type="nucleotide sequence ID" value="NZ_JAVAIM010000001.1"/>
</dbReference>
<gene>
    <name evidence="7" type="ORF">Q9K02_04245</name>
</gene>
<dbReference type="EMBL" id="JAVAIM010000001">
    <property type="protein sequence ID" value="MDP4574347.1"/>
    <property type="molecule type" value="Genomic_DNA"/>
</dbReference>
<evidence type="ECO:0000256" key="4">
    <source>
        <dbReference type="SAM" id="SignalP"/>
    </source>
</evidence>
<sequence>MIARLALATALAFASSPALAQETDAEDPYIWLEEIQGERALEQVREWNADTEAVLTATPEYPVARAWAKQILDDDRQIAMPDAIQGDMVTNLWRDADNPRGLWRIASLDSYMAGAPEWRTLIDVDQLGRDEGESWVWHGANCLAPDYERCLISLSPGGTDADVVREFDVTTGTFVEGGFTLPEAKSNVAWFDEDTLFVGTDEGEGSLTDSGYPRLVKLWERGTDFTSARQIAEGEQTDVSISGFSVLDGDTRWRFIRRGPSFWTANYSLVRDNGSAVPLPLPEDAEFEAVLDGHVIAKLNSPLTTRNRQAEAGWLVAWPLQDVLDGKPAEPFVVFSPSETQAVEEVATSENTLWVKVLDDVSGKLIEVRPGYPGWFNRDMDLPDNSTIQIANTTGTGDTVFVTIESMLTPPTLWAVPGDGAAKRIASVPAQFDASRFTVEQRFATSKDGTRVPYYLARPKGVEGPLPTLIHAYGGFRAAQTPKYLTAEPYRSGPLSLFWLESGNAYVLANIRGGGEYGPRWHEDALREKRQNSFDDFHAVADDLVAQRLATPGKIAASGRSNGGVLVGAVANQRPDLYGAIISGSPLIDMRRYNKLLAGASWMAEYGNPDVPEDWAFMREWSPYQNMQPDPDYPAVFYYLSTLDDRVHPGHARKAAAKLEAFGQPFYYREAIEGGHSVGADREEDAKRAAMLLAFLNREIGDEAE</sequence>
<dbReference type="InterPro" id="IPR023302">
    <property type="entry name" value="Pept_S9A_N"/>
</dbReference>
<keyword evidence="8" id="KW-1185">Reference proteome</keyword>
<proteinExistence type="predicted"/>
<keyword evidence="2" id="KW-0378">Hydrolase</keyword>
<dbReference type="Gene3D" id="3.40.50.1820">
    <property type="entry name" value="alpha/beta hydrolase"/>
    <property type="match status" value="1"/>
</dbReference>
<dbReference type="InterPro" id="IPR029058">
    <property type="entry name" value="AB_hydrolase_fold"/>
</dbReference>
<dbReference type="Pfam" id="PF00326">
    <property type="entry name" value="Peptidase_S9"/>
    <property type="match status" value="1"/>
</dbReference>
<dbReference type="PANTHER" id="PTHR42881">
    <property type="entry name" value="PROLYL ENDOPEPTIDASE"/>
    <property type="match status" value="1"/>
</dbReference>
<dbReference type="InterPro" id="IPR051167">
    <property type="entry name" value="Prolyl_oligopep/macrocyclase"/>
</dbReference>
<accession>A0ABT9HMG9</accession>
<dbReference type="Proteomes" id="UP001240639">
    <property type="component" value="Unassembled WGS sequence"/>
</dbReference>
<dbReference type="Gene3D" id="2.130.10.120">
    <property type="entry name" value="Prolyl oligopeptidase, N-terminal domain"/>
    <property type="match status" value="1"/>
</dbReference>
<reference evidence="7 8" key="1">
    <citation type="submission" date="2023-08" db="EMBL/GenBank/DDBJ databases">
        <title>genomic of G39.</title>
        <authorList>
            <person name="Wang Y."/>
        </authorList>
    </citation>
    <scope>NUCLEOTIDE SEQUENCE [LARGE SCALE GENOMIC DNA]</scope>
    <source>
        <strain evidence="7 8">G39</strain>
    </source>
</reference>
<keyword evidence="3" id="KW-0720">Serine protease</keyword>
<dbReference type="InterPro" id="IPR001375">
    <property type="entry name" value="Peptidase_S9_cat"/>
</dbReference>
<comment type="caution">
    <text evidence="7">The sequence shown here is derived from an EMBL/GenBank/DDBJ whole genome shotgun (WGS) entry which is preliminary data.</text>
</comment>
<name>A0ABT9HMG9_9SPHN</name>